<dbReference type="EMBL" id="JARQWQ010000114">
    <property type="protein sequence ID" value="KAK2550201.1"/>
    <property type="molecule type" value="Genomic_DNA"/>
</dbReference>
<dbReference type="Pfam" id="PF15102">
    <property type="entry name" value="TMEM154"/>
    <property type="match status" value="1"/>
</dbReference>
<evidence type="ECO:0000313" key="4">
    <source>
        <dbReference type="Proteomes" id="UP001249851"/>
    </source>
</evidence>
<organism evidence="3 4">
    <name type="scientific">Acropora cervicornis</name>
    <name type="common">Staghorn coral</name>
    <dbReference type="NCBI Taxonomy" id="6130"/>
    <lineage>
        <taxon>Eukaryota</taxon>
        <taxon>Metazoa</taxon>
        <taxon>Cnidaria</taxon>
        <taxon>Anthozoa</taxon>
        <taxon>Hexacorallia</taxon>
        <taxon>Scleractinia</taxon>
        <taxon>Astrocoeniina</taxon>
        <taxon>Acroporidae</taxon>
        <taxon>Acropora</taxon>
    </lineage>
</organism>
<protein>
    <submittedName>
        <fullName evidence="3">Uncharacterized protein</fullName>
    </submittedName>
</protein>
<reference evidence="3" key="2">
    <citation type="journal article" date="2023" name="Science">
        <title>Genomic signatures of disease resistance in endangered staghorn corals.</title>
        <authorList>
            <person name="Vollmer S.V."/>
            <person name="Selwyn J.D."/>
            <person name="Despard B.A."/>
            <person name="Roesel C.L."/>
        </authorList>
    </citation>
    <scope>NUCLEOTIDE SEQUENCE</scope>
    <source>
        <strain evidence="3">K2</strain>
    </source>
</reference>
<dbReference type="AlphaFoldDB" id="A0AAD9UUA4"/>
<feature type="compositionally biased region" description="Polar residues" evidence="1">
    <location>
        <begin position="32"/>
        <end position="57"/>
    </location>
</feature>
<evidence type="ECO:0000256" key="2">
    <source>
        <dbReference type="SAM" id="Phobius"/>
    </source>
</evidence>
<reference evidence="3" key="1">
    <citation type="journal article" date="2023" name="G3 (Bethesda)">
        <title>Whole genome assembly and annotation of the endangered Caribbean coral Acropora cervicornis.</title>
        <authorList>
            <person name="Selwyn J.D."/>
            <person name="Vollmer S.V."/>
        </authorList>
    </citation>
    <scope>NUCLEOTIDE SEQUENCE</scope>
    <source>
        <strain evidence="3">K2</strain>
    </source>
</reference>
<feature type="region of interest" description="Disordered" evidence="1">
    <location>
        <begin position="32"/>
        <end position="71"/>
    </location>
</feature>
<gene>
    <name evidence="3" type="ORF">P5673_029244</name>
</gene>
<evidence type="ECO:0000313" key="3">
    <source>
        <dbReference type="EMBL" id="KAK2550201.1"/>
    </source>
</evidence>
<keyword evidence="2" id="KW-0812">Transmembrane</keyword>
<sequence length="214" mass="23536">MFVIFRSDNTSSFSGFSAIYCEGNCSETSGFTATTQAPEGMSTATPSLSSRETSTDITTTKEREGKGQKKQLEEKGLNMTAVVVPTVVLVFVVALLLAILYYCKRKRTKEDEKKANLAVVYSNPCNEIPLSVENACYERTPGTQSTLAVDNPCYDREDYAQLDNEVPMYETVESDSTAGVDNNIIADDHNSDGLMYETIEGEKEFNPVYDVSSS</sequence>
<keyword evidence="2" id="KW-1133">Transmembrane helix</keyword>
<dbReference type="Proteomes" id="UP001249851">
    <property type="component" value="Unassembled WGS sequence"/>
</dbReference>
<comment type="caution">
    <text evidence="3">The sequence shown here is derived from an EMBL/GenBank/DDBJ whole genome shotgun (WGS) entry which is preliminary data.</text>
</comment>
<evidence type="ECO:0000256" key="1">
    <source>
        <dbReference type="SAM" id="MobiDB-lite"/>
    </source>
</evidence>
<accession>A0AAD9UUA4</accession>
<dbReference type="InterPro" id="IPR028064">
    <property type="entry name" value="TMEM154"/>
</dbReference>
<proteinExistence type="predicted"/>
<keyword evidence="2" id="KW-0472">Membrane</keyword>
<feature type="transmembrane region" description="Helical" evidence="2">
    <location>
        <begin position="82"/>
        <end position="103"/>
    </location>
</feature>
<keyword evidence="4" id="KW-1185">Reference proteome</keyword>
<name>A0AAD9UUA4_ACRCE</name>
<feature type="compositionally biased region" description="Basic and acidic residues" evidence="1">
    <location>
        <begin position="59"/>
        <end position="71"/>
    </location>
</feature>